<evidence type="ECO:0000313" key="6">
    <source>
        <dbReference type="EMBL" id="KAK6971599.1"/>
    </source>
</evidence>
<feature type="repeat" description="WD" evidence="3">
    <location>
        <begin position="1368"/>
        <end position="1409"/>
    </location>
</feature>
<feature type="repeat" description="WD" evidence="3">
    <location>
        <begin position="1411"/>
        <end position="1452"/>
    </location>
</feature>
<dbReference type="PROSITE" id="PS50004">
    <property type="entry name" value="C2"/>
    <property type="match status" value="1"/>
</dbReference>
<evidence type="ECO:0000313" key="8">
    <source>
        <dbReference type="Proteomes" id="UP001362999"/>
    </source>
</evidence>
<sequence>MAFTLQVCRAEVIVWQPGFRDFRSSLPNLYVEVYANGTENRILKTRVVKEDKKPIWNHDLDLPSPSLSMCLVFRLYHDVIGPDRLIAEASILVEDLMERSLSDDVWLDIKSNGDVLGRLSVSLRDLTGSQATAHISGDVSNLENSSLVAHAASFIQHIEEVTSSSRVSAAFEGILSALENIVKVGDELAKIHPYATTAWNVLTFVYKMISRQREMDDKIVKLVEAMAKLYAFAAETDSVVTRLKSLEDIVLRITIQTVECALLIREYSGHGFLGRIANNFFSGAEQKIDELAEELITLKDHFDRGAVVQTMVVSSQIFDRVERLENFNALSQLTVPSQRPLMHRECLQGTRTRLIAEIAQQLLTPSEARVVWLSGVAGSGKSTIATSISAHFRRLGRLGATLRFARDDVVGGEPTLVLHAIAFGLAKANPHIEQAICNALSRDSTLLSASLDEQFQALLQGPLDSAKQHLVGPIVIVMDALDECADHFRHFVANLIANSFTKLPSAFKFFVTSRPDSGITKLFQRQTAIEQRSLNIATGSTEDIAVYIHNRLATIRLRHPFLDPIWPGPEQTLRLIELSGNLFIWAATALDFVEGKNSFQPCTRLEALLKTPFREGGNLGQLYTLALQSDGDWGDENFRRPAADILATITLAKAPLTASALDMILALHHGTAARVLECLGSVIQWSVGLPARALHPSFADFIMESASDRPWSFDVVAAKKSLARGCLVVLQQHLAFNLCNHPNSHLLNSEVPGLTEAYLPEALTYASQFWANHLEDSSFDHVILNVLKSFLGSKFLFWLEVLSIKGKVAYAENILQQGQRYVLGKDNWAEMFLDDAEKFVAVFAPAIAASVPHIYISAIPLAPKHSMIRAHYLSSFPRLLGCILPHSWSAVEKSLRGHTESVTSVAFSPDGLHIVSGSADRTVRIWDCATGAPVGKPLRGHQTCVTSVAFSPDSLHIVSGSGDRTARIWDASTCAPIGEPLQGHDGSVTSVTFSPDGLRLVSGSVDRTVRIWDAATGAPLGEPLRGHHDTVMSVAFAPDGLRIVSGSMDQTVRIWDATTGVSVGGPLEGHNHWVTSVASSQDGLRFASGSRDQTIRIWNAITGAPIGPPLQGHRHSVTSIAFSLDSLRLISGSGDQTARCWDVATGVPVGEPLHGHTSHITSVAFSPDNLRVVSGSADRTARIWNTNTGSSVGESLKGHNDWVTSVAFSPDGLRVASASGDRTVRIWNAATGVPVGEPLQGHSELVAAVAFSPDGLLVVSGSDDRTVRIWNAATGAPVGEPLRGHSQPVTSVAFSLDGLRLVSGSGDQTVRIWNANTGSPVGESLKGHNDWVTSVAFSPDGLLVASASGDRTVRIWNAATGVPVGEPLQGHSDLVAAVVFSPDGLRVASGSDDRTVRIWNAATGAPVGKPLQGHSQRVTSVAFSLDGSRLVSGSRDQTVRIWDATTGEQVGEPLQGHNNRVASVGFSPDGLRVVSGGGDRTIRVWNVPSQEHASTHHVTLHPAEFPLISPGNFQDGWVASASLRLVWIPPFLQNEFCMPWCSYVIAPGGVNTLDVSRFVHGTEWEKCIDDQFRNSGLIDH</sequence>
<dbReference type="CDD" id="cd00200">
    <property type="entry name" value="WD40"/>
    <property type="match status" value="2"/>
</dbReference>
<feature type="repeat" description="WD" evidence="3">
    <location>
        <begin position="1110"/>
        <end position="1151"/>
    </location>
</feature>
<comment type="caution">
    <text evidence="7">The sequence shown here is derived from an EMBL/GenBank/DDBJ whole genome shotgun (WGS) entry which is preliminary data.</text>
</comment>
<dbReference type="InterPro" id="IPR019775">
    <property type="entry name" value="WD40_repeat_CS"/>
</dbReference>
<feature type="repeat" description="WD" evidence="3">
    <location>
        <begin position="1196"/>
        <end position="1237"/>
    </location>
</feature>
<evidence type="ECO:0000259" key="4">
    <source>
        <dbReference type="PROSITE" id="PS50004"/>
    </source>
</evidence>
<dbReference type="InterPro" id="IPR011047">
    <property type="entry name" value="Quinoprotein_ADH-like_sf"/>
</dbReference>
<dbReference type="Pfam" id="PF24883">
    <property type="entry name" value="NPHP3_N"/>
    <property type="match status" value="1"/>
</dbReference>
<feature type="repeat" description="WD" evidence="3">
    <location>
        <begin position="1239"/>
        <end position="1280"/>
    </location>
</feature>
<feature type="repeat" description="WD" evidence="3">
    <location>
        <begin position="1325"/>
        <end position="1366"/>
    </location>
</feature>
<dbReference type="PANTHER" id="PTHR19879">
    <property type="entry name" value="TRANSCRIPTION INITIATION FACTOR TFIID"/>
    <property type="match status" value="1"/>
</dbReference>
<dbReference type="InterPro" id="IPR015943">
    <property type="entry name" value="WD40/YVTN_repeat-like_dom_sf"/>
</dbReference>
<dbReference type="PANTHER" id="PTHR19879:SF9">
    <property type="entry name" value="TRANSCRIPTION INITIATION FACTOR TFIID SUBUNIT 5"/>
    <property type="match status" value="1"/>
</dbReference>
<dbReference type="InterPro" id="IPR056884">
    <property type="entry name" value="NPHP3-like_N"/>
</dbReference>
<dbReference type="SMART" id="SM00239">
    <property type="entry name" value="C2"/>
    <property type="match status" value="1"/>
</dbReference>
<evidence type="ECO:0000256" key="2">
    <source>
        <dbReference type="ARBA" id="ARBA00022737"/>
    </source>
</evidence>
<keyword evidence="2" id="KW-0677">Repeat</keyword>
<feature type="repeat" description="WD" evidence="3">
    <location>
        <begin position="1024"/>
        <end position="1060"/>
    </location>
</feature>
<dbReference type="InterPro" id="IPR020472">
    <property type="entry name" value="WD40_PAC1"/>
</dbReference>
<dbReference type="EMBL" id="JAWWNJ010000208">
    <property type="protein sequence ID" value="KAK6971599.1"/>
    <property type="molecule type" value="Genomic_DNA"/>
</dbReference>
<feature type="repeat" description="WD" evidence="3">
    <location>
        <begin position="981"/>
        <end position="1022"/>
    </location>
</feature>
<evidence type="ECO:0000256" key="3">
    <source>
        <dbReference type="PROSITE-ProRule" id="PRU00221"/>
    </source>
</evidence>
<reference evidence="7 8" key="1">
    <citation type="journal article" date="2024" name="J Genomics">
        <title>Draft genome sequencing and assembly of Favolaschia claudopus CIRM-BRFM 2984 isolated from oak limbs.</title>
        <authorList>
            <person name="Navarro D."/>
            <person name="Drula E."/>
            <person name="Chaduli D."/>
            <person name="Cazenave R."/>
            <person name="Ahrendt S."/>
            <person name="Wang J."/>
            <person name="Lipzen A."/>
            <person name="Daum C."/>
            <person name="Barry K."/>
            <person name="Grigoriev I.V."/>
            <person name="Favel A."/>
            <person name="Rosso M.N."/>
            <person name="Martin F."/>
        </authorList>
    </citation>
    <scope>NUCLEOTIDE SEQUENCE [LARGE SCALE GENOMIC DNA]</scope>
    <source>
        <strain evidence="7 8">CIRM-BRFM 2984</strain>
    </source>
</reference>
<dbReference type="InterPro" id="IPR007111">
    <property type="entry name" value="NACHT_NTPase"/>
</dbReference>
<feature type="repeat" description="WD" evidence="3">
    <location>
        <begin position="1454"/>
        <end position="1495"/>
    </location>
</feature>
<dbReference type="Gene3D" id="2.60.40.150">
    <property type="entry name" value="C2 domain"/>
    <property type="match status" value="1"/>
</dbReference>
<gene>
    <name evidence="7" type="ORF">R3P38DRAFT_3103887</name>
    <name evidence="6" type="ORF">R3P38DRAFT_3141836</name>
</gene>
<dbReference type="InterPro" id="IPR027417">
    <property type="entry name" value="P-loop_NTPase"/>
</dbReference>
<dbReference type="SUPFAM" id="SSF50978">
    <property type="entry name" value="WD40 repeat-like"/>
    <property type="match status" value="2"/>
</dbReference>
<feature type="repeat" description="WD" evidence="3">
    <location>
        <begin position="1153"/>
        <end position="1194"/>
    </location>
</feature>
<dbReference type="SUPFAM" id="SSF49562">
    <property type="entry name" value="C2 domain (Calcium/lipid-binding domain, CaLB)"/>
    <property type="match status" value="1"/>
</dbReference>
<feature type="repeat" description="WD" evidence="3">
    <location>
        <begin position="1282"/>
        <end position="1323"/>
    </location>
</feature>
<feature type="repeat" description="WD" evidence="3">
    <location>
        <begin position="938"/>
        <end position="973"/>
    </location>
</feature>
<name>A0AAV9ZKN5_9AGAR</name>
<keyword evidence="8" id="KW-1185">Reference proteome</keyword>
<dbReference type="InterPro" id="IPR036322">
    <property type="entry name" value="WD40_repeat_dom_sf"/>
</dbReference>
<dbReference type="Gene3D" id="2.130.10.10">
    <property type="entry name" value="YVTN repeat-like/Quinoprotein amine dehydrogenase"/>
    <property type="match status" value="7"/>
</dbReference>
<feature type="repeat" description="WD" evidence="3">
    <location>
        <begin position="895"/>
        <end position="936"/>
    </location>
</feature>
<dbReference type="InterPro" id="IPR001680">
    <property type="entry name" value="WD40_rpt"/>
</dbReference>
<keyword evidence="1 3" id="KW-0853">WD repeat</keyword>
<dbReference type="InterPro" id="IPR035892">
    <property type="entry name" value="C2_domain_sf"/>
</dbReference>
<dbReference type="Pfam" id="PF00400">
    <property type="entry name" value="WD40"/>
    <property type="match status" value="14"/>
</dbReference>
<dbReference type="SMART" id="SM00320">
    <property type="entry name" value="WD40"/>
    <property type="match status" value="14"/>
</dbReference>
<dbReference type="PROSITE" id="PS50082">
    <property type="entry name" value="WD_REPEATS_2"/>
    <property type="match status" value="14"/>
</dbReference>
<feature type="domain" description="NACHT" evidence="5">
    <location>
        <begin position="369"/>
        <end position="517"/>
    </location>
</feature>
<evidence type="ECO:0000256" key="1">
    <source>
        <dbReference type="ARBA" id="ARBA00022574"/>
    </source>
</evidence>
<dbReference type="SUPFAM" id="SSF52540">
    <property type="entry name" value="P-loop containing nucleoside triphosphate hydrolases"/>
    <property type="match status" value="1"/>
</dbReference>
<evidence type="ECO:0000313" key="7">
    <source>
        <dbReference type="EMBL" id="KAK6984759.1"/>
    </source>
</evidence>
<accession>A0AAV9ZKN5</accession>
<feature type="domain" description="C2" evidence="4">
    <location>
        <begin position="1"/>
        <end position="107"/>
    </location>
</feature>
<evidence type="ECO:0000259" key="5">
    <source>
        <dbReference type="PROSITE" id="PS50837"/>
    </source>
</evidence>
<organism evidence="7 8">
    <name type="scientific">Favolaschia claudopus</name>
    <dbReference type="NCBI Taxonomy" id="2862362"/>
    <lineage>
        <taxon>Eukaryota</taxon>
        <taxon>Fungi</taxon>
        <taxon>Dikarya</taxon>
        <taxon>Basidiomycota</taxon>
        <taxon>Agaricomycotina</taxon>
        <taxon>Agaricomycetes</taxon>
        <taxon>Agaricomycetidae</taxon>
        <taxon>Agaricales</taxon>
        <taxon>Marasmiineae</taxon>
        <taxon>Mycenaceae</taxon>
        <taxon>Favolaschia</taxon>
    </lineage>
</organism>
<dbReference type="PRINTS" id="PR00320">
    <property type="entry name" value="GPROTEINBRPT"/>
</dbReference>
<feature type="repeat" description="WD" evidence="3">
    <location>
        <begin position="1067"/>
        <end position="1099"/>
    </location>
</feature>
<dbReference type="CDD" id="cd00030">
    <property type="entry name" value="C2"/>
    <property type="match status" value="1"/>
</dbReference>
<proteinExistence type="predicted"/>
<dbReference type="Gene3D" id="3.40.50.300">
    <property type="entry name" value="P-loop containing nucleotide triphosphate hydrolases"/>
    <property type="match status" value="1"/>
</dbReference>
<dbReference type="SUPFAM" id="SSF50998">
    <property type="entry name" value="Quinoprotein alcohol dehydrogenase-like"/>
    <property type="match status" value="1"/>
</dbReference>
<dbReference type="PROSITE" id="PS00678">
    <property type="entry name" value="WD_REPEATS_1"/>
    <property type="match status" value="11"/>
</dbReference>
<dbReference type="Proteomes" id="UP001362999">
    <property type="component" value="Unassembled WGS sequence"/>
</dbReference>
<dbReference type="EMBL" id="JAWWNJ010000135">
    <property type="protein sequence ID" value="KAK6984759.1"/>
    <property type="molecule type" value="Genomic_DNA"/>
</dbReference>
<protein>
    <submittedName>
        <fullName evidence="7">WD40 repeat-like protein</fullName>
    </submittedName>
</protein>
<dbReference type="PROSITE" id="PS50294">
    <property type="entry name" value="WD_REPEATS_REGION"/>
    <property type="match status" value="14"/>
</dbReference>
<dbReference type="PROSITE" id="PS50837">
    <property type="entry name" value="NACHT"/>
    <property type="match status" value="1"/>
</dbReference>
<dbReference type="InterPro" id="IPR000008">
    <property type="entry name" value="C2_dom"/>
</dbReference>
<dbReference type="Pfam" id="PF00168">
    <property type="entry name" value="C2"/>
    <property type="match status" value="1"/>
</dbReference>